<accession>A0A1W0VRW9</accession>
<feature type="transmembrane region" description="Helical" evidence="1">
    <location>
        <begin position="84"/>
        <end position="101"/>
    </location>
</feature>
<feature type="transmembrane region" description="Helical" evidence="1">
    <location>
        <begin position="6"/>
        <end position="23"/>
    </location>
</feature>
<dbReference type="Proteomes" id="UP000000768">
    <property type="component" value="Chromosome 10"/>
</dbReference>
<keyword evidence="1" id="KW-0472">Membrane</keyword>
<evidence type="ECO:0000313" key="2">
    <source>
        <dbReference type="EMBL" id="OQU76011.1"/>
    </source>
</evidence>
<evidence type="ECO:0000256" key="1">
    <source>
        <dbReference type="SAM" id="Phobius"/>
    </source>
</evidence>
<keyword evidence="1" id="KW-1133">Transmembrane helix</keyword>
<reference evidence="2 3" key="1">
    <citation type="journal article" date="2009" name="Nature">
        <title>The Sorghum bicolor genome and the diversification of grasses.</title>
        <authorList>
            <person name="Paterson A.H."/>
            <person name="Bowers J.E."/>
            <person name="Bruggmann R."/>
            <person name="Dubchak I."/>
            <person name="Grimwood J."/>
            <person name="Gundlach H."/>
            <person name="Haberer G."/>
            <person name="Hellsten U."/>
            <person name="Mitros T."/>
            <person name="Poliakov A."/>
            <person name="Schmutz J."/>
            <person name="Spannagl M."/>
            <person name="Tang H."/>
            <person name="Wang X."/>
            <person name="Wicker T."/>
            <person name="Bharti A.K."/>
            <person name="Chapman J."/>
            <person name="Feltus F.A."/>
            <person name="Gowik U."/>
            <person name="Grigoriev I.V."/>
            <person name="Lyons E."/>
            <person name="Maher C.A."/>
            <person name="Martis M."/>
            <person name="Narechania A."/>
            <person name="Otillar R.P."/>
            <person name="Penning B.W."/>
            <person name="Salamov A.A."/>
            <person name="Wang Y."/>
            <person name="Zhang L."/>
            <person name="Carpita N.C."/>
            <person name="Freeling M."/>
            <person name="Gingle A.R."/>
            <person name="Hash C.T."/>
            <person name="Keller B."/>
            <person name="Klein P."/>
            <person name="Kresovich S."/>
            <person name="McCann M.C."/>
            <person name="Ming R."/>
            <person name="Peterson D.G."/>
            <person name="Mehboob-ur-Rahman"/>
            <person name="Ware D."/>
            <person name="Westhoff P."/>
            <person name="Mayer K.F."/>
            <person name="Messing J."/>
            <person name="Rokhsar D.S."/>
        </authorList>
    </citation>
    <scope>NUCLEOTIDE SEQUENCE [LARGE SCALE GENOMIC DNA]</scope>
    <source>
        <strain evidence="3">cv. BTx623</strain>
    </source>
</reference>
<organism evidence="2 3">
    <name type="scientific">Sorghum bicolor</name>
    <name type="common">Sorghum</name>
    <name type="synonym">Sorghum vulgare</name>
    <dbReference type="NCBI Taxonomy" id="4558"/>
    <lineage>
        <taxon>Eukaryota</taxon>
        <taxon>Viridiplantae</taxon>
        <taxon>Streptophyta</taxon>
        <taxon>Embryophyta</taxon>
        <taxon>Tracheophyta</taxon>
        <taxon>Spermatophyta</taxon>
        <taxon>Magnoliopsida</taxon>
        <taxon>Liliopsida</taxon>
        <taxon>Poales</taxon>
        <taxon>Poaceae</taxon>
        <taxon>PACMAD clade</taxon>
        <taxon>Panicoideae</taxon>
        <taxon>Andropogonodae</taxon>
        <taxon>Andropogoneae</taxon>
        <taxon>Sorghinae</taxon>
        <taxon>Sorghum</taxon>
    </lineage>
</organism>
<keyword evidence="1" id="KW-0812">Transmembrane</keyword>
<name>A0A1W0VRW9_SORBI</name>
<dbReference type="FunCoup" id="A0A1W0VRW9">
    <property type="interactions" value="111"/>
</dbReference>
<dbReference type="EMBL" id="CM000769">
    <property type="protein sequence ID" value="OQU76011.1"/>
    <property type="molecule type" value="Genomic_DNA"/>
</dbReference>
<reference evidence="3" key="2">
    <citation type="journal article" date="2018" name="Plant J.">
        <title>The Sorghum bicolor reference genome: improved assembly, gene annotations, a transcriptome atlas, and signatures of genome organization.</title>
        <authorList>
            <person name="McCormick R.F."/>
            <person name="Truong S.K."/>
            <person name="Sreedasyam A."/>
            <person name="Jenkins J."/>
            <person name="Shu S."/>
            <person name="Sims D."/>
            <person name="Kennedy M."/>
            <person name="Amirebrahimi M."/>
            <person name="Weers B.D."/>
            <person name="McKinley B."/>
            <person name="Mattison A."/>
            <person name="Morishige D.T."/>
            <person name="Grimwood J."/>
            <person name="Schmutz J."/>
            <person name="Mullet J.E."/>
        </authorList>
    </citation>
    <scope>NUCLEOTIDE SEQUENCE [LARGE SCALE GENOMIC DNA]</scope>
    <source>
        <strain evidence="3">cv. BTx623</strain>
    </source>
</reference>
<gene>
    <name evidence="2" type="ORF">SORBI_3010G074940</name>
</gene>
<dbReference type="InParanoid" id="A0A1W0VRW9"/>
<proteinExistence type="predicted"/>
<protein>
    <submittedName>
        <fullName evidence="2">Uncharacterized protein</fullName>
    </submittedName>
</protein>
<evidence type="ECO:0000313" key="3">
    <source>
        <dbReference type="Proteomes" id="UP000000768"/>
    </source>
</evidence>
<dbReference type="Gramene" id="OQU76011">
    <property type="protein sequence ID" value="OQU76011"/>
    <property type="gene ID" value="SORBI_3010G074940"/>
</dbReference>
<keyword evidence="3" id="KW-1185">Reference proteome</keyword>
<sequence length="112" mass="11738">MAAELPEAGMVALCIAVGCAAILERLLSFLEGAPARGPVPELDAAVLFVTLTLPMAYLAGVILLYTPVAAATGTPVVLAAFRQYVLLVCALLVLLSGLLHLPRRWLVKRGSN</sequence>
<dbReference type="AlphaFoldDB" id="A0A1W0VRW9"/>
<feature type="transmembrane region" description="Helical" evidence="1">
    <location>
        <begin position="44"/>
        <end position="64"/>
    </location>
</feature>